<dbReference type="InterPro" id="IPR016162">
    <property type="entry name" value="Ald_DH_N"/>
</dbReference>
<dbReference type="GO" id="GO:0016620">
    <property type="term" value="F:oxidoreductase activity, acting on the aldehyde or oxo group of donors, NAD or NADP as acceptor"/>
    <property type="evidence" value="ECO:0007669"/>
    <property type="project" value="InterPro"/>
</dbReference>
<dbReference type="CDD" id="cd07102">
    <property type="entry name" value="ALDH_EDX86601"/>
    <property type="match status" value="1"/>
</dbReference>
<evidence type="ECO:0000259" key="5">
    <source>
        <dbReference type="Pfam" id="PF00171"/>
    </source>
</evidence>
<dbReference type="InterPro" id="IPR016161">
    <property type="entry name" value="Ald_DH/histidinol_DH"/>
</dbReference>
<evidence type="ECO:0000256" key="1">
    <source>
        <dbReference type="ARBA" id="ARBA00009986"/>
    </source>
</evidence>
<keyword evidence="2 4" id="KW-0560">Oxidoreductase</keyword>
<protein>
    <submittedName>
        <fullName evidence="6">NAD-dependent aldehyde dehydrogenase</fullName>
    </submittedName>
</protein>
<dbReference type="InterPro" id="IPR016163">
    <property type="entry name" value="Ald_DH_C"/>
</dbReference>
<dbReference type="Pfam" id="PF00171">
    <property type="entry name" value="Aldedh"/>
    <property type="match status" value="1"/>
</dbReference>
<dbReference type="EMBL" id="LJZR01000005">
    <property type="protein sequence ID" value="KPQ36635.1"/>
    <property type="molecule type" value="Genomic_DNA"/>
</dbReference>
<sequence length="465" mass="50143">MSDFLFVINPATGEFIQEIKIDDSVAVATKASQARKAQPAWAARPLSARIDLLARFKDLLVQQVDRLAATLTTETGKPITQAKNEILAIPQRIDFFTQNAARLIAPDLVYTEPADATSQNAALEEIIAYDPLGVIANISAWNYPYFVGANVFVPALLTGNTVLYKPSEIATMTGLAIAQLMHEAGIPQDVFIPVVGAAQTGSALLAQNIDGVFFTGSYATGKKIAIAAAPKLIKMQLELGGKDPAYVCSDADIATAAAGLADGAFYNNGQSCCAIERIYVHTDVYEPFLDAFLLAVQAFKLGDPTRPDTDLGPLSRKPQMAVLSQQVADAFIKGATIHCGGTPLDQQGFYFAPTVLTQVTHDMAIMREESFGPVIGVQRVSDDESAIALMNDTDYGLTAAVYSQDRDHAVRILEQVNSGSAYWNCCDRVSPRLPWTGRGHSGIGSTLSEIGIRTFLQPRSWHLRK</sequence>
<dbReference type="Gene3D" id="3.40.605.10">
    <property type="entry name" value="Aldehyde Dehydrogenase, Chain A, domain 1"/>
    <property type="match status" value="1"/>
</dbReference>
<evidence type="ECO:0000313" key="6">
    <source>
        <dbReference type="EMBL" id="KPQ36635.1"/>
    </source>
</evidence>
<dbReference type="Proteomes" id="UP000050465">
    <property type="component" value="Unassembled WGS sequence"/>
</dbReference>
<accession>A0A0P8DIP1</accession>
<dbReference type="SUPFAM" id="SSF53720">
    <property type="entry name" value="ALDH-like"/>
    <property type="match status" value="1"/>
</dbReference>
<dbReference type="InterPro" id="IPR015590">
    <property type="entry name" value="Aldehyde_DH_dom"/>
</dbReference>
<evidence type="ECO:0000256" key="4">
    <source>
        <dbReference type="RuleBase" id="RU003345"/>
    </source>
</evidence>
<feature type="domain" description="Aldehyde dehydrogenase" evidence="5">
    <location>
        <begin position="7"/>
        <end position="459"/>
    </location>
</feature>
<gene>
    <name evidence="6" type="ORF">HLUCCA11_05565</name>
</gene>
<evidence type="ECO:0000313" key="7">
    <source>
        <dbReference type="Proteomes" id="UP000050465"/>
    </source>
</evidence>
<feature type="active site" evidence="3">
    <location>
        <position position="238"/>
    </location>
</feature>
<dbReference type="Gene3D" id="3.40.309.10">
    <property type="entry name" value="Aldehyde Dehydrogenase, Chain A, domain 2"/>
    <property type="match status" value="1"/>
</dbReference>
<dbReference type="PANTHER" id="PTHR11699">
    <property type="entry name" value="ALDEHYDE DEHYDROGENASE-RELATED"/>
    <property type="match status" value="1"/>
</dbReference>
<dbReference type="InterPro" id="IPR029510">
    <property type="entry name" value="Ald_DH_CS_GLU"/>
</dbReference>
<comment type="caution">
    <text evidence="6">The sequence shown here is derived from an EMBL/GenBank/DDBJ whole genome shotgun (WGS) entry which is preliminary data.</text>
</comment>
<evidence type="ECO:0000256" key="3">
    <source>
        <dbReference type="PROSITE-ProRule" id="PRU10007"/>
    </source>
</evidence>
<dbReference type="STRING" id="1666911.HLUCCA11_05565"/>
<name>A0A0P8DIP1_9CYAN</name>
<dbReference type="InterPro" id="IPR016160">
    <property type="entry name" value="Ald_DH_CS_CYS"/>
</dbReference>
<dbReference type="PATRIC" id="fig|1666911.3.peg.3318"/>
<reference evidence="6 7" key="1">
    <citation type="submission" date="2015-09" db="EMBL/GenBank/DDBJ databases">
        <title>Identification and resolution of microdiversity through metagenomic sequencing of parallel consortia.</title>
        <authorList>
            <person name="Nelson W.C."/>
            <person name="Romine M.F."/>
            <person name="Lindemann S.R."/>
        </authorList>
    </citation>
    <scope>NUCLEOTIDE SEQUENCE [LARGE SCALE GENOMIC DNA]</scope>
    <source>
        <strain evidence="6">Ana</strain>
    </source>
</reference>
<dbReference type="PROSITE" id="PS00687">
    <property type="entry name" value="ALDEHYDE_DEHYDR_GLU"/>
    <property type="match status" value="1"/>
</dbReference>
<organism evidence="6 7">
    <name type="scientific">Phormidesmis priestleyi Ana</name>
    <dbReference type="NCBI Taxonomy" id="1666911"/>
    <lineage>
        <taxon>Bacteria</taxon>
        <taxon>Bacillati</taxon>
        <taxon>Cyanobacteriota</taxon>
        <taxon>Cyanophyceae</taxon>
        <taxon>Leptolyngbyales</taxon>
        <taxon>Leptolyngbyaceae</taxon>
        <taxon>Phormidesmis</taxon>
    </lineage>
</organism>
<dbReference type="PROSITE" id="PS00070">
    <property type="entry name" value="ALDEHYDE_DEHYDR_CYS"/>
    <property type="match status" value="1"/>
</dbReference>
<proteinExistence type="inferred from homology"/>
<comment type="similarity">
    <text evidence="1 4">Belongs to the aldehyde dehydrogenase family.</text>
</comment>
<evidence type="ECO:0000256" key="2">
    <source>
        <dbReference type="ARBA" id="ARBA00023002"/>
    </source>
</evidence>
<dbReference type="AlphaFoldDB" id="A0A0P8DIP1"/>
<dbReference type="FunFam" id="3.40.309.10:FF:000009">
    <property type="entry name" value="Aldehyde dehydrogenase A"/>
    <property type="match status" value="1"/>
</dbReference>